<feature type="region of interest" description="Disordered" evidence="1">
    <location>
        <begin position="9"/>
        <end position="54"/>
    </location>
</feature>
<name>A0A7H0H0Z3_9BACT</name>
<dbReference type="EMBL" id="CP060784">
    <property type="protein sequence ID" value="QNP54209.1"/>
    <property type="molecule type" value="Genomic_DNA"/>
</dbReference>
<keyword evidence="3" id="KW-1185">Reference proteome</keyword>
<dbReference type="Proteomes" id="UP000516093">
    <property type="component" value="Chromosome"/>
</dbReference>
<organism evidence="2 3">
    <name type="scientific">Hymenobacter qilianensis</name>
    <dbReference type="NCBI Taxonomy" id="1385715"/>
    <lineage>
        <taxon>Bacteria</taxon>
        <taxon>Pseudomonadati</taxon>
        <taxon>Bacteroidota</taxon>
        <taxon>Cytophagia</taxon>
        <taxon>Cytophagales</taxon>
        <taxon>Hymenobacteraceae</taxon>
        <taxon>Hymenobacter</taxon>
    </lineage>
</organism>
<protein>
    <submittedName>
        <fullName evidence="2">Uncharacterized protein</fullName>
    </submittedName>
</protein>
<evidence type="ECO:0000256" key="1">
    <source>
        <dbReference type="SAM" id="MobiDB-lite"/>
    </source>
</evidence>
<evidence type="ECO:0000313" key="3">
    <source>
        <dbReference type="Proteomes" id="UP000516093"/>
    </source>
</evidence>
<reference evidence="2 3" key="1">
    <citation type="submission" date="2020-08" db="EMBL/GenBank/DDBJ databases">
        <title>Genome sequence of Hymenobacter qilianensis JCM 19763T.</title>
        <authorList>
            <person name="Hyun D.-W."/>
            <person name="Bae J.-W."/>
        </authorList>
    </citation>
    <scope>NUCLEOTIDE SEQUENCE [LARGE SCALE GENOMIC DNA]</scope>
    <source>
        <strain evidence="2 3">JCM 19763</strain>
    </source>
</reference>
<sequence>MCVVVLADAGKAGGRFSNNHSQEKSEQMNDSGRRLSQAPRYEGKAAGKQSAWTL</sequence>
<accession>A0A7H0H0Z3</accession>
<dbReference type="RefSeq" id="WP_187734368.1">
    <property type="nucleotide sequence ID" value="NZ_CP060784.1"/>
</dbReference>
<dbReference type="KEGG" id="hqi:H9L05_03750"/>
<dbReference type="AlphaFoldDB" id="A0A7H0H0Z3"/>
<feature type="compositionally biased region" description="Basic and acidic residues" evidence="1">
    <location>
        <begin position="21"/>
        <end position="33"/>
    </location>
</feature>
<evidence type="ECO:0000313" key="2">
    <source>
        <dbReference type="EMBL" id="QNP54209.1"/>
    </source>
</evidence>
<proteinExistence type="predicted"/>
<gene>
    <name evidence="2" type="ORF">H9L05_03750</name>
</gene>